<dbReference type="PANTHER" id="PTHR42977:SF3">
    <property type="entry name" value="AB HYDROLASE-1 DOMAIN-CONTAINING PROTEIN"/>
    <property type="match status" value="1"/>
</dbReference>
<accession>A0A2T4BLN5</accession>
<protein>
    <submittedName>
        <fullName evidence="3">Alpha/beta-hydrolase</fullName>
    </submittedName>
</protein>
<dbReference type="GeneID" id="36597439"/>
<evidence type="ECO:0000313" key="3">
    <source>
        <dbReference type="EMBL" id="PTB70234.1"/>
    </source>
</evidence>
<dbReference type="Pfam" id="PF00561">
    <property type="entry name" value="Abhydrolase_1"/>
    <property type="match status" value="1"/>
</dbReference>
<dbReference type="SUPFAM" id="SSF53474">
    <property type="entry name" value="alpha/beta-Hydrolases"/>
    <property type="match status" value="1"/>
</dbReference>
<dbReference type="InterPro" id="IPR000639">
    <property type="entry name" value="Epox_hydrolase-like"/>
</dbReference>
<dbReference type="GO" id="GO:0004301">
    <property type="term" value="F:epoxide hydrolase activity"/>
    <property type="evidence" value="ECO:0007669"/>
    <property type="project" value="TreeGrafter"/>
</dbReference>
<proteinExistence type="predicted"/>
<feature type="domain" description="AB hydrolase-1" evidence="2">
    <location>
        <begin position="41"/>
        <end position="286"/>
    </location>
</feature>
<reference evidence="4" key="1">
    <citation type="submission" date="2016-07" db="EMBL/GenBank/DDBJ databases">
        <title>Multiple horizontal gene transfer events from other fungi enriched the ability of initially mycotrophic Trichoderma (Ascomycota) to feed on dead plant biomass.</title>
        <authorList>
            <consortium name="DOE Joint Genome Institute"/>
            <person name="Atanasova L."/>
            <person name="Chenthamara K."/>
            <person name="Zhang J."/>
            <person name="Grujic M."/>
            <person name="Henrissat B."/>
            <person name="Kuo A."/>
            <person name="Aerts A."/>
            <person name="Salamov A."/>
            <person name="Lipzen A."/>
            <person name="Labutti K."/>
            <person name="Barry K."/>
            <person name="Miao Y."/>
            <person name="Rahimi M.J."/>
            <person name="Shen Q."/>
            <person name="Grigoriev I.V."/>
            <person name="Kubicek C.P."/>
            <person name="Druzhinina I.S."/>
        </authorList>
    </citation>
    <scope>NUCLEOTIDE SEQUENCE [LARGE SCALE GENOMIC DNA]</scope>
    <source>
        <strain evidence="4">TUCIM 6016</strain>
    </source>
</reference>
<organism evidence="3 4">
    <name type="scientific">Trichoderma citrinoviride</name>
    <dbReference type="NCBI Taxonomy" id="58853"/>
    <lineage>
        <taxon>Eukaryota</taxon>
        <taxon>Fungi</taxon>
        <taxon>Dikarya</taxon>
        <taxon>Ascomycota</taxon>
        <taxon>Pezizomycotina</taxon>
        <taxon>Sordariomycetes</taxon>
        <taxon>Hypocreomycetidae</taxon>
        <taxon>Hypocreales</taxon>
        <taxon>Hypocreaceae</taxon>
        <taxon>Trichoderma</taxon>
    </lineage>
</organism>
<dbReference type="RefSeq" id="XP_024753554.1">
    <property type="nucleotide sequence ID" value="XM_024889320.1"/>
</dbReference>
<dbReference type="PANTHER" id="PTHR42977">
    <property type="entry name" value="HYDROLASE-RELATED"/>
    <property type="match status" value="1"/>
</dbReference>
<evidence type="ECO:0000259" key="2">
    <source>
        <dbReference type="Pfam" id="PF00561"/>
    </source>
</evidence>
<name>A0A2T4BLN5_9HYPO</name>
<dbReference type="PRINTS" id="PR00412">
    <property type="entry name" value="EPOXHYDRLASE"/>
</dbReference>
<keyword evidence="1 3" id="KW-0378">Hydrolase</keyword>
<dbReference type="InterPro" id="IPR029058">
    <property type="entry name" value="AB_hydrolase_fold"/>
</dbReference>
<dbReference type="InterPro" id="IPR000073">
    <property type="entry name" value="AB_hydrolase_1"/>
</dbReference>
<dbReference type="NCBIfam" id="NF002938">
    <property type="entry name" value="PRK03592.1"/>
    <property type="match status" value="1"/>
</dbReference>
<dbReference type="InterPro" id="IPR051340">
    <property type="entry name" value="Haloalkane_dehalogenase"/>
</dbReference>
<dbReference type="EMBL" id="KZ680207">
    <property type="protein sequence ID" value="PTB70234.1"/>
    <property type="molecule type" value="Genomic_DNA"/>
</dbReference>
<dbReference type="Proteomes" id="UP000241546">
    <property type="component" value="Unassembled WGS sequence"/>
</dbReference>
<dbReference type="AlphaFoldDB" id="A0A2T4BLN5"/>
<keyword evidence="4" id="KW-1185">Reference proteome</keyword>
<sequence length="304" mass="35112">MATDRGLQISSAFPYEKKSVEVLGNRMAYVAIGSSSASGSAVVFLHGNPTSSYLWRNIFPHVAKNSRCVVLDLIGFGDSDKVPGLEYKIRDHQRYIDTFLSIVLPTERITLVIHDWDSALGLDWASRHQHRVAGIALMEWITTVSSWASRDSVFRDQFQEFRTLDVGRAMIMEQNLFVDRILPKGVVRGLTEEEMVHYRRPFPKPEDREPVWRFPNEIPIEEYPKDVWEKAQKYTSWLLASDVPKLFFWMKPGTFVTEEDFVRLRGAMKNVKTIFLGPGRHFVQEDYPHTIGQEIVEWMAESDL</sequence>
<evidence type="ECO:0000313" key="4">
    <source>
        <dbReference type="Proteomes" id="UP000241546"/>
    </source>
</evidence>
<dbReference type="Gene3D" id="3.40.50.1820">
    <property type="entry name" value="alpha/beta hydrolase"/>
    <property type="match status" value="1"/>
</dbReference>
<dbReference type="OrthoDB" id="284184at2759"/>
<evidence type="ECO:0000256" key="1">
    <source>
        <dbReference type="ARBA" id="ARBA00022801"/>
    </source>
</evidence>
<gene>
    <name evidence="3" type="ORF">BBK36DRAFT_1107971</name>
</gene>